<accession>A0A495ILV7</accession>
<dbReference type="PANTHER" id="PTHR24320:SF148">
    <property type="entry name" value="NAD(P)-BINDING ROSSMANN-FOLD SUPERFAMILY PROTEIN"/>
    <property type="match status" value="1"/>
</dbReference>
<dbReference type="EMBL" id="RBKS01000001">
    <property type="protein sequence ID" value="RKR76241.1"/>
    <property type="molecule type" value="Genomic_DNA"/>
</dbReference>
<evidence type="ECO:0000256" key="3">
    <source>
        <dbReference type="ARBA" id="ARBA00071493"/>
    </source>
</evidence>
<dbReference type="Pfam" id="PF00106">
    <property type="entry name" value="adh_short"/>
    <property type="match status" value="1"/>
</dbReference>
<sequence>MTRLTTPFGAKTTAAEVLEGVDLTVRRAVVTGGASGIGIETARALAGAGADVTLAVRNLEAGAAAVDDIVATTGAGADTVRASYLDLSDRSTLTSFGQQWQGPLHILVNNAGIMATPLTRTPEGYELQFANNHLGHFALALALHDALAAGADDAGAAARIVSLSSTGHLRSDVDYDDLMFERREYDPWVAYGQSKTANVLFAVGASAKWAGDGITANAVHPGGIMTNLQRHMDPAEFVRRGWVDENGTPNAVFKTPEQGASTSTLVAASPLVEGVAGRYFEDANEALPFDPSRPGSGVMLYALDPESADRLWKVSLDLIA</sequence>
<keyword evidence="5" id="KW-1185">Reference proteome</keyword>
<dbReference type="Gene3D" id="3.40.50.720">
    <property type="entry name" value="NAD(P)-binding Rossmann-like Domain"/>
    <property type="match status" value="1"/>
</dbReference>
<comment type="caution">
    <text evidence="4">The sequence shown here is derived from an EMBL/GenBank/DDBJ whole genome shotgun (WGS) entry which is preliminary data.</text>
</comment>
<comment type="similarity">
    <text evidence="1">Belongs to the short-chain dehydrogenases/reductases (SDR) family.</text>
</comment>
<dbReference type="Proteomes" id="UP000280008">
    <property type="component" value="Unassembled WGS sequence"/>
</dbReference>
<dbReference type="InterPro" id="IPR002347">
    <property type="entry name" value="SDR_fam"/>
</dbReference>
<name>A0A495ILV7_9MICO</name>
<evidence type="ECO:0000313" key="5">
    <source>
        <dbReference type="Proteomes" id="UP000280008"/>
    </source>
</evidence>
<dbReference type="PRINTS" id="PR00081">
    <property type="entry name" value="GDHRDH"/>
</dbReference>
<protein>
    <recommendedName>
        <fullName evidence="3">Probable oxidoreductase</fullName>
    </recommendedName>
</protein>
<organism evidence="4 5">
    <name type="scientific">Frondihabitans australicus</name>
    <dbReference type="NCBI Taxonomy" id="386892"/>
    <lineage>
        <taxon>Bacteria</taxon>
        <taxon>Bacillati</taxon>
        <taxon>Actinomycetota</taxon>
        <taxon>Actinomycetes</taxon>
        <taxon>Micrococcales</taxon>
        <taxon>Microbacteriaceae</taxon>
        <taxon>Frondihabitans</taxon>
    </lineage>
</organism>
<reference evidence="4 5" key="1">
    <citation type="submission" date="2018-10" db="EMBL/GenBank/DDBJ databases">
        <title>Sequencing the genomes of 1000 actinobacteria strains.</title>
        <authorList>
            <person name="Klenk H.-P."/>
        </authorList>
    </citation>
    <scope>NUCLEOTIDE SEQUENCE [LARGE SCALE GENOMIC DNA]</scope>
    <source>
        <strain evidence="4 5">DSM 17894</strain>
    </source>
</reference>
<dbReference type="PANTHER" id="PTHR24320">
    <property type="entry name" value="RETINOL DEHYDROGENASE"/>
    <property type="match status" value="1"/>
</dbReference>
<evidence type="ECO:0000256" key="2">
    <source>
        <dbReference type="ARBA" id="ARBA00023002"/>
    </source>
</evidence>
<proteinExistence type="inferred from homology"/>
<dbReference type="RefSeq" id="WP_121371238.1">
    <property type="nucleotide sequence ID" value="NZ_RBKS01000001.1"/>
</dbReference>
<dbReference type="FunFam" id="3.40.50.720:FF:000594">
    <property type="entry name" value="Short-chain oxidoreductase"/>
    <property type="match status" value="1"/>
</dbReference>
<dbReference type="SUPFAM" id="SSF51735">
    <property type="entry name" value="NAD(P)-binding Rossmann-fold domains"/>
    <property type="match status" value="1"/>
</dbReference>
<dbReference type="OrthoDB" id="4577644at2"/>
<dbReference type="GO" id="GO:0016491">
    <property type="term" value="F:oxidoreductase activity"/>
    <property type="evidence" value="ECO:0007669"/>
    <property type="project" value="UniProtKB-KW"/>
</dbReference>
<evidence type="ECO:0000313" key="4">
    <source>
        <dbReference type="EMBL" id="RKR76241.1"/>
    </source>
</evidence>
<dbReference type="AlphaFoldDB" id="A0A495ILV7"/>
<evidence type="ECO:0000256" key="1">
    <source>
        <dbReference type="ARBA" id="ARBA00006484"/>
    </source>
</evidence>
<keyword evidence="2" id="KW-0560">Oxidoreductase</keyword>
<gene>
    <name evidence="4" type="ORF">C8E83_3406</name>
</gene>
<dbReference type="InterPro" id="IPR036291">
    <property type="entry name" value="NAD(P)-bd_dom_sf"/>
</dbReference>